<evidence type="ECO:0000313" key="2">
    <source>
        <dbReference type="Proteomes" id="UP000239735"/>
    </source>
</evidence>
<dbReference type="AlphaFoldDB" id="A0A2N9LPU0"/>
<dbReference type="Proteomes" id="UP000239735">
    <property type="component" value="Unassembled WGS sequence"/>
</dbReference>
<organism evidence="1 2">
    <name type="scientific">Candidatus Sulfuritelmatomonas gaucii</name>
    <dbReference type="NCBI Taxonomy" id="2043161"/>
    <lineage>
        <taxon>Bacteria</taxon>
        <taxon>Pseudomonadati</taxon>
        <taxon>Acidobacteriota</taxon>
        <taxon>Terriglobia</taxon>
        <taxon>Terriglobales</taxon>
        <taxon>Acidobacteriaceae</taxon>
        <taxon>Candidatus Sulfuritelmatomonas</taxon>
    </lineage>
</organism>
<accession>A0A2N9LPU0</accession>
<evidence type="ECO:0000313" key="1">
    <source>
        <dbReference type="EMBL" id="SPE25258.1"/>
    </source>
</evidence>
<protein>
    <submittedName>
        <fullName evidence="1">Uncharacterized protein</fullName>
    </submittedName>
</protein>
<reference evidence="2" key="1">
    <citation type="submission" date="2018-02" db="EMBL/GenBank/DDBJ databases">
        <authorList>
            <person name="Hausmann B."/>
        </authorList>
    </citation>
    <scope>NUCLEOTIDE SEQUENCE [LARGE SCALE GENOMIC DNA]</scope>
    <source>
        <strain evidence="2">Peat soil MAG SbA5</strain>
    </source>
</reference>
<gene>
    <name evidence="1" type="ORF">SBA5_490035</name>
</gene>
<sequence length="57" mass="6517">MENVTIADITKVSSWFADRENGPEKQECIEVSLAVARRSVERFNTSPEDTGRFERTL</sequence>
<name>A0A2N9LPU0_9BACT</name>
<dbReference type="EMBL" id="OKRB01000107">
    <property type="protein sequence ID" value="SPE25258.1"/>
    <property type="molecule type" value="Genomic_DNA"/>
</dbReference>
<proteinExistence type="predicted"/>